<dbReference type="NCBIfam" id="TIGR01727">
    <property type="entry name" value="oligo_HPY"/>
    <property type="match status" value="1"/>
</dbReference>
<dbReference type="Pfam" id="PF00528">
    <property type="entry name" value="BPD_transp_1"/>
    <property type="match status" value="1"/>
</dbReference>
<proteinExistence type="inferred from homology"/>
<organism evidence="15 16">
    <name type="scientific">Arthrobacter parietis</name>
    <dbReference type="NCBI Taxonomy" id="271434"/>
    <lineage>
        <taxon>Bacteria</taxon>
        <taxon>Bacillati</taxon>
        <taxon>Actinomycetota</taxon>
        <taxon>Actinomycetes</taxon>
        <taxon>Micrococcales</taxon>
        <taxon>Micrococcaceae</taxon>
        <taxon>Arthrobacter</taxon>
    </lineage>
</organism>
<dbReference type="Gene3D" id="3.40.50.300">
    <property type="entry name" value="P-loop containing nucleotide triphosphate hydrolases"/>
    <property type="match status" value="1"/>
</dbReference>
<sequence length="730" mass="78151">MRNGLATRLSTSGARFQALPLSSKIALGFLSFIILVAIIGPMVAPYGENESIAPVLPPGGPHLFGTDGSSYDVLSRILYGARVSIAIGLGAVLLAIIMGALLGALAATSRKWANEGIMRVMDVLMAFPGIALAAALLFALKDHSNNIFGSTVPVIILAIAIVYTPQLARVVRANVLAQYGEDYVRAERVLGAGRFYILFKHIVRNTAAPVLVFATVMVADAIILEASLSFLGAGVQQPAASWGNVMSDGRNVVFSGAWWPTTFGGITILLTVLALNILAEGLTDAMVNPKLRKAAPVKEEPVKAAQLSETARATVAQPSVLDAEEVQTGVGRREQNDDDGAAFEKAATPGAAIHKPGSLAALAEELKLLSRVESSRTDRLPQVPADAPVILEVKDLSIRFPGRYGDTAIVDRVNFTVREGETMGLVGESGCGKSITSLAIMGLLPPSAELSGSIRFNGKELLTNNPKERTGLYRGLRGEQIAMVYQDALSSLNPSMLIKDQLTQLTKRNGRKTPRELLELVKLDPDRTLKSYPHELSGGQRQRVLIAMALSRSPRIVVADEPTTALDVTVQKQVVDLLNELREQLGFAMVFVSHDLALVASLAHRITVMYAGQVVESAETTELLRNPHHEYTRGLLGAVLSIEADAERLHQIQGTVPSPREFAAGDRFAERSLRPDADPNQVLKFTRVGNGEHYWASHLTSDAPQGGQETTDDDDGLVKASAATSPEGAR</sequence>
<dbReference type="Proteomes" id="UP001500974">
    <property type="component" value="Unassembled WGS sequence"/>
</dbReference>
<keyword evidence="10 11" id="KW-0472">Membrane</keyword>
<dbReference type="InterPro" id="IPR035906">
    <property type="entry name" value="MetI-like_sf"/>
</dbReference>
<dbReference type="InterPro" id="IPR013563">
    <property type="entry name" value="Oligopep_ABC_C"/>
</dbReference>
<keyword evidence="16" id="KW-1185">Reference proteome</keyword>
<dbReference type="EMBL" id="BAAAON010000001">
    <property type="protein sequence ID" value="GAA2173083.1"/>
    <property type="molecule type" value="Genomic_DNA"/>
</dbReference>
<accession>A0ABP5MHM3</accession>
<evidence type="ECO:0000256" key="4">
    <source>
        <dbReference type="ARBA" id="ARBA00022448"/>
    </source>
</evidence>
<keyword evidence="6 11" id="KW-0812">Transmembrane</keyword>
<evidence type="ECO:0000313" key="16">
    <source>
        <dbReference type="Proteomes" id="UP001500974"/>
    </source>
</evidence>
<evidence type="ECO:0000256" key="12">
    <source>
        <dbReference type="SAM" id="MobiDB-lite"/>
    </source>
</evidence>
<dbReference type="Pfam" id="PF08352">
    <property type="entry name" value="oligo_HPY"/>
    <property type="match status" value="1"/>
</dbReference>
<keyword evidence="4 11" id="KW-0813">Transport</keyword>
<dbReference type="InterPro" id="IPR050388">
    <property type="entry name" value="ABC_Ni/Peptide_Import"/>
</dbReference>
<feature type="transmembrane region" description="Helical" evidence="11">
    <location>
        <begin position="210"/>
        <end position="237"/>
    </location>
</feature>
<feature type="domain" description="ABC transporter" evidence="13">
    <location>
        <begin position="391"/>
        <end position="636"/>
    </location>
</feature>
<name>A0ABP5MHM3_9MICC</name>
<dbReference type="Gene3D" id="1.10.3720.10">
    <property type="entry name" value="MetI-like"/>
    <property type="match status" value="1"/>
</dbReference>
<evidence type="ECO:0000256" key="3">
    <source>
        <dbReference type="ARBA" id="ARBA00005417"/>
    </source>
</evidence>
<reference evidence="16" key="1">
    <citation type="journal article" date="2019" name="Int. J. Syst. Evol. Microbiol.">
        <title>The Global Catalogue of Microorganisms (GCM) 10K type strain sequencing project: providing services to taxonomists for standard genome sequencing and annotation.</title>
        <authorList>
            <consortium name="The Broad Institute Genomics Platform"/>
            <consortium name="The Broad Institute Genome Sequencing Center for Infectious Disease"/>
            <person name="Wu L."/>
            <person name="Ma J."/>
        </authorList>
    </citation>
    <scope>NUCLEOTIDE SEQUENCE [LARGE SCALE GENOMIC DNA]</scope>
    <source>
        <strain evidence="16">JCM 14917</strain>
    </source>
</reference>
<keyword evidence="9 11" id="KW-1133">Transmembrane helix</keyword>
<feature type="transmembrane region" description="Helical" evidence="11">
    <location>
        <begin position="25"/>
        <end position="44"/>
    </location>
</feature>
<dbReference type="SUPFAM" id="SSF52540">
    <property type="entry name" value="P-loop containing nucleoside triphosphate hydrolases"/>
    <property type="match status" value="1"/>
</dbReference>
<dbReference type="PANTHER" id="PTHR43297">
    <property type="entry name" value="OLIGOPEPTIDE TRANSPORT ATP-BINDING PROTEIN APPD"/>
    <property type="match status" value="1"/>
</dbReference>
<evidence type="ECO:0000256" key="1">
    <source>
        <dbReference type="ARBA" id="ARBA00004141"/>
    </source>
</evidence>
<dbReference type="InterPro" id="IPR003593">
    <property type="entry name" value="AAA+_ATPase"/>
</dbReference>
<keyword evidence="7" id="KW-0547">Nucleotide-binding</keyword>
<dbReference type="PROSITE" id="PS00211">
    <property type="entry name" value="ABC_TRANSPORTER_1"/>
    <property type="match status" value="1"/>
</dbReference>
<dbReference type="Pfam" id="PF00005">
    <property type="entry name" value="ABC_tran"/>
    <property type="match status" value="1"/>
</dbReference>
<dbReference type="InterPro" id="IPR003439">
    <property type="entry name" value="ABC_transporter-like_ATP-bd"/>
</dbReference>
<evidence type="ECO:0000256" key="6">
    <source>
        <dbReference type="ARBA" id="ARBA00022692"/>
    </source>
</evidence>
<dbReference type="PROSITE" id="PS50928">
    <property type="entry name" value="ABC_TM1"/>
    <property type="match status" value="1"/>
</dbReference>
<evidence type="ECO:0000313" key="15">
    <source>
        <dbReference type="EMBL" id="GAA2173083.1"/>
    </source>
</evidence>
<dbReference type="RefSeq" id="WP_346027406.1">
    <property type="nucleotide sequence ID" value="NZ_BAAAON010000001.1"/>
</dbReference>
<feature type="region of interest" description="Disordered" evidence="12">
    <location>
        <begin position="697"/>
        <end position="730"/>
    </location>
</feature>
<feature type="transmembrane region" description="Helical" evidence="11">
    <location>
        <begin position="257"/>
        <end position="279"/>
    </location>
</feature>
<dbReference type="CDD" id="cd06261">
    <property type="entry name" value="TM_PBP2"/>
    <property type="match status" value="1"/>
</dbReference>
<dbReference type="InterPro" id="IPR017871">
    <property type="entry name" value="ABC_transporter-like_CS"/>
</dbReference>
<evidence type="ECO:0000256" key="2">
    <source>
        <dbReference type="ARBA" id="ARBA00004202"/>
    </source>
</evidence>
<feature type="transmembrane region" description="Helical" evidence="11">
    <location>
        <begin position="83"/>
        <end position="108"/>
    </location>
</feature>
<keyword evidence="8" id="KW-0067">ATP-binding</keyword>
<evidence type="ECO:0000259" key="13">
    <source>
        <dbReference type="PROSITE" id="PS50893"/>
    </source>
</evidence>
<gene>
    <name evidence="15" type="ORF">GCM10009784_06060</name>
</gene>
<evidence type="ECO:0000259" key="14">
    <source>
        <dbReference type="PROSITE" id="PS50928"/>
    </source>
</evidence>
<feature type="domain" description="ABC transmembrane type-1" evidence="14">
    <location>
        <begin position="81"/>
        <end position="279"/>
    </location>
</feature>
<dbReference type="CDD" id="cd03257">
    <property type="entry name" value="ABC_NikE_OppD_transporters"/>
    <property type="match status" value="1"/>
</dbReference>
<evidence type="ECO:0000256" key="8">
    <source>
        <dbReference type="ARBA" id="ARBA00022840"/>
    </source>
</evidence>
<evidence type="ECO:0000256" key="11">
    <source>
        <dbReference type="RuleBase" id="RU363032"/>
    </source>
</evidence>
<dbReference type="PANTHER" id="PTHR43297:SF2">
    <property type="entry name" value="DIPEPTIDE TRANSPORT ATP-BINDING PROTEIN DPPD"/>
    <property type="match status" value="1"/>
</dbReference>
<dbReference type="SMART" id="SM00382">
    <property type="entry name" value="AAA"/>
    <property type="match status" value="1"/>
</dbReference>
<feature type="transmembrane region" description="Helical" evidence="11">
    <location>
        <begin position="146"/>
        <end position="164"/>
    </location>
</feature>
<keyword evidence="5" id="KW-1003">Cell membrane</keyword>
<evidence type="ECO:0000256" key="10">
    <source>
        <dbReference type="ARBA" id="ARBA00023136"/>
    </source>
</evidence>
<comment type="similarity">
    <text evidence="11">Belongs to the binding-protein-dependent transport system permease family.</text>
</comment>
<comment type="subcellular location">
    <subcellularLocation>
        <location evidence="11">Cell membrane</location>
        <topology evidence="11">Multi-pass membrane protein</topology>
    </subcellularLocation>
    <subcellularLocation>
        <location evidence="2">Cell membrane</location>
        <topology evidence="2">Peripheral membrane protein</topology>
    </subcellularLocation>
    <subcellularLocation>
        <location evidence="1">Membrane</location>
        <topology evidence="1">Multi-pass membrane protein</topology>
    </subcellularLocation>
</comment>
<feature type="compositionally biased region" description="Polar residues" evidence="12">
    <location>
        <begin position="698"/>
        <end position="709"/>
    </location>
</feature>
<evidence type="ECO:0000256" key="7">
    <source>
        <dbReference type="ARBA" id="ARBA00022741"/>
    </source>
</evidence>
<feature type="transmembrane region" description="Helical" evidence="11">
    <location>
        <begin position="120"/>
        <end position="140"/>
    </location>
</feature>
<dbReference type="PROSITE" id="PS50893">
    <property type="entry name" value="ABC_TRANSPORTER_2"/>
    <property type="match status" value="1"/>
</dbReference>
<dbReference type="SUPFAM" id="SSF161098">
    <property type="entry name" value="MetI-like"/>
    <property type="match status" value="1"/>
</dbReference>
<dbReference type="InterPro" id="IPR000515">
    <property type="entry name" value="MetI-like"/>
</dbReference>
<protein>
    <submittedName>
        <fullName evidence="15">Dipeptide/oligopeptide/nickel ABC transporter permease/ATP-binding protein</fullName>
    </submittedName>
</protein>
<comment type="caution">
    <text evidence="15">The sequence shown here is derived from an EMBL/GenBank/DDBJ whole genome shotgun (WGS) entry which is preliminary data.</text>
</comment>
<evidence type="ECO:0000256" key="5">
    <source>
        <dbReference type="ARBA" id="ARBA00022475"/>
    </source>
</evidence>
<comment type="similarity">
    <text evidence="3">Belongs to the ABC transporter superfamily.</text>
</comment>
<evidence type="ECO:0000256" key="9">
    <source>
        <dbReference type="ARBA" id="ARBA00022989"/>
    </source>
</evidence>
<dbReference type="InterPro" id="IPR027417">
    <property type="entry name" value="P-loop_NTPase"/>
</dbReference>